<evidence type="ECO:0000313" key="5">
    <source>
        <dbReference type="EMBL" id="RDU65322.1"/>
    </source>
</evidence>
<proteinExistence type="inferred from homology"/>
<dbReference type="PROSITE" id="PS51257">
    <property type="entry name" value="PROKAR_LIPOPROTEIN"/>
    <property type="match status" value="1"/>
</dbReference>
<dbReference type="AlphaFoldDB" id="A0A3D8IJB8"/>
<evidence type="ECO:0000256" key="3">
    <source>
        <dbReference type="ARBA" id="ARBA00023002"/>
    </source>
</evidence>
<dbReference type="PIRSF" id="PIRSF000097">
    <property type="entry name" value="AKR"/>
    <property type="match status" value="1"/>
</dbReference>
<dbReference type="PRINTS" id="PR00069">
    <property type="entry name" value="ALDKETRDTASE"/>
</dbReference>
<dbReference type="OrthoDB" id="5328358at2"/>
<feature type="domain" description="NADP-dependent oxidoreductase" evidence="4">
    <location>
        <begin position="73"/>
        <end position="311"/>
    </location>
</feature>
<gene>
    <name evidence="5" type="ORF">CQA53_06505</name>
</gene>
<dbReference type="InterPro" id="IPR036812">
    <property type="entry name" value="NAD(P)_OxRdtase_dom_sf"/>
</dbReference>
<dbReference type="Gene3D" id="3.20.20.100">
    <property type="entry name" value="NADP-dependent oxidoreductase domain"/>
    <property type="match status" value="1"/>
</dbReference>
<comment type="caution">
    <text evidence="5">The sequence shown here is derived from an EMBL/GenBank/DDBJ whole genome shotgun (WGS) entry which is preliminary data.</text>
</comment>
<dbReference type="PROSITE" id="PS51318">
    <property type="entry name" value="TAT"/>
    <property type="match status" value="1"/>
</dbReference>
<accession>A0A3D8IJB8</accession>
<dbReference type="Pfam" id="PF00248">
    <property type="entry name" value="Aldo_ket_red"/>
    <property type="match status" value="1"/>
</dbReference>
<dbReference type="SUPFAM" id="SSF51430">
    <property type="entry name" value="NAD(P)-linked oxidoreductase"/>
    <property type="match status" value="1"/>
</dbReference>
<keyword evidence="3" id="KW-0560">Oxidoreductase</keyword>
<dbReference type="CDD" id="cd19071">
    <property type="entry name" value="AKR_AKR1-5-like"/>
    <property type="match status" value="1"/>
</dbReference>
<keyword evidence="6" id="KW-1185">Reference proteome</keyword>
<dbReference type="EMBL" id="NXLQ01000013">
    <property type="protein sequence ID" value="RDU65322.1"/>
    <property type="molecule type" value="Genomic_DNA"/>
</dbReference>
<dbReference type="InterPro" id="IPR020471">
    <property type="entry name" value="AKR"/>
</dbReference>
<dbReference type="PANTHER" id="PTHR43827">
    <property type="entry name" value="2,5-DIKETO-D-GLUCONIC ACID REDUCTASE"/>
    <property type="match status" value="1"/>
</dbReference>
<sequence length="318" mass="36067">MQETMTRRDFIKVAGTSSTLVIGSCFFGTSLFTTAVAAPRVDIQGLFTTQRLNNGVEMPIFGFGAYSTALGEDKIKNTQAVLEALKIGYKHISVFETEEVIGNALMQSGIPRDEIFLSLQLDNKITTEDDFIVAFNESLAKLKTNYVDLLTIFFPPIDTINNDIFNQKVNLWQTLEKLYKEKRVKAIGVTNLNRDLFEQFLPECEIRPMVNQLVLNPYNYDDRLVETSFNRKMQVATFVPFGSGKDLIYEPTITKIAQKYNKTASQVILRWNLQKGYITFASSADVNVIKEYSEVFNFMLDAKDMKAISKLKGTQKSK</sequence>
<name>A0A3D8IJB8_9HELI</name>
<evidence type="ECO:0000313" key="6">
    <source>
        <dbReference type="Proteomes" id="UP000256379"/>
    </source>
</evidence>
<organism evidence="5 6">
    <name type="scientific">Helicobacter didelphidarum</name>
    <dbReference type="NCBI Taxonomy" id="2040648"/>
    <lineage>
        <taxon>Bacteria</taxon>
        <taxon>Pseudomonadati</taxon>
        <taxon>Campylobacterota</taxon>
        <taxon>Epsilonproteobacteria</taxon>
        <taxon>Campylobacterales</taxon>
        <taxon>Helicobacteraceae</taxon>
        <taxon>Helicobacter</taxon>
    </lineage>
</organism>
<dbReference type="RefSeq" id="WP_115543211.1">
    <property type="nucleotide sequence ID" value="NZ_NXLQ01000013.1"/>
</dbReference>
<evidence type="ECO:0000259" key="4">
    <source>
        <dbReference type="Pfam" id="PF00248"/>
    </source>
</evidence>
<reference evidence="5 6" key="1">
    <citation type="submission" date="2018-04" db="EMBL/GenBank/DDBJ databases">
        <title>Novel Campyloabacter and Helicobacter Species and Strains.</title>
        <authorList>
            <person name="Mannion A.J."/>
            <person name="Shen Z."/>
            <person name="Fox J.G."/>
        </authorList>
    </citation>
    <scope>NUCLEOTIDE SEQUENCE [LARGE SCALE GENOMIC DNA]</scope>
    <source>
        <strain evidence="5 6">MIT 17-337</strain>
    </source>
</reference>
<keyword evidence="2" id="KW-0521">NADP</keyword>
<dbReference type="PANTHER" id="PTHR43827:SF3">
    <property type="entry name" value="NADP-DEPENDENT OXIDOREDUCTASE DOMAIN-CONTAINING PROTEIN"/>
    <property type="match status" value="1"/>
</dbReference>
<comment type="similarity">
    <text evidence="1">Belongs to the aldo/keto reductase family.</text>
</comment>
<dbReference type="Proteomes" id="UP000256379">
    <property type="component" value="Unassembled WGS sequence"/>
</dbReference>
<protein>
    <submittedName>
        <fullName evidence="5">Tat (Twin-arginine translocation) pathway signal sequence</fullName>
    </submittedName>
</protein>
<evidence type="ECO:0000256" key="1">
    <source>
        <dbReference type="ARBA" id="ARBA00007905"/>
    </source>
</evidence>
<dbReference type="InterPro" id="IPR006311">
    <property type="entry name" value="TAT_signal"/>
</dbReference>
<dbReference type="GO" id="GO:0016616">
    <property type="term" value="F:oxidoreductase activity, acting on the CH-OH group of donors, NAD or NADP as acceptor"/>
    <property type="evidence" value="ECO:0007669"/>
    <property type="project" value="UniProtKB-ARBA"/>
</dbReference>
<evidence type="ECO:0000256" key="2">
    <source>
        <dbReference type="ARBA" id="ARBA00022857"/>
    </source>
</evidence>
<dbReference type="InterPro" id="IPR023210">
    <property type="entry name" value="NADP_OxRdtase_dom"/>
</dbReference>